<keyword evidence="3" id="KW-1185">Reference proteome</keyword>
<dbReference type="InterPro" id="IPR000073">
    <property type="entry name" value="AB_hydrolase_1"/>
</dbReference>
<dbReference type="Proteomes" id="UP001432312">
    <property type="component" value="Chromosome"/>
</dbReference>
<feature type="domain" description="AB hydrolase-1" evidence="1">
    <location>
        <begin position="24"/>
        <end position="276"/>
    </location>
</feature>
<dbReference type="PANTHER" id="PTHR43433:SF5">
    <property type="entry name" value="AB HYDROLASE-1 DOMAIN-CONTAINING PROTEIN"/>
    <property type="match status" value="1"/>
</dbReference>
<accession>A0ABZ1Q727</accession>
<dbReference type="PANTHER" id="PTHR43433">
    <property type="entry name" value="HYDROLASE, ALPHA/BETA FOLD FAMILY PROTEIN"/>
    <property type="match status" value="1"/>
</dbReference>
<dbReference type="Gene3D" id="3.40.50.1820">
    <property type="entry name" value="alpha/beta hydrolase"/>
    <property type="match status" value="1"/>
</dbReference>
<evidence type="ECO:0000313" key="2">
    <source>
        <dbReference type="EMBL" id="WUN78137.1"/>
    </source>
</evidence>
<keyword evidence="2" id="KW-0378">Hydrolase</keyword>
<dbReference type="EMBL" id="CP108036">
    <property type="protein sequence ID" value="WUN78137.1"/>
    <property type="molecule type" value="Genomic_DNA"/>
</dbReference>
<dbReference type="GeneID" id="95495635"/>
<dbReference type="Pfam" id="PF00561">
    <property type="entry name" value="Abhydrolase_1"/>
    <property type="match status" value="1"/>
</dbReference>
<dbReference type="InterPro" id="IPR050471">
    <property type="entry name" value="AB_hydrolase"/>
</dbReference>
<gene>
    <name evidence="2" type="ORF">OHA91_06330</name>
</gene>
<sequence>MAERIVTSKDVQLWSEDFGDPADPTVLLVTGGNLTAMSWPTEFVERLVADGLHVIRYDHWGVGRSTGWDPAERPYSYLRLAADAVAVLDGWDVERAHFVGMSMGTVLCQLVALDHPGRMLSMSMMLGGALDVDFPGNIRRAFAGEPSADGLPLPQERFLEALAVMNEEVDGPEAELERRVRRWKLFSGDETAFDEADFRRWEQQAIDHSGALTEPQVHYAVQPPPRERAPELRDVRVPTLVIQAMQDPIAPPPHGRHLAGLIPGAELVEIEGMGHALPRSVHPPLAEAVLKHVRRVG</sequence>
<organism evidence="2 3">
    <name type="scientific">Streptomyces erythrochromogenes</name>
    <dbReference type="NCBI Taxonomy" id="285574"/>
    <lineage>
        <taxon>Bacteria</taxon>
        <taxon>Bacillati</taxon>
        <taxon>Actinomycetota</taxon>
        <taxon>Actinomycetes</taxon>
        <taxon>Kitasatosporales</taxon>
        <taxon>Streptomycetaceae</taxon>
        <taxon>Streptomyces</taxon>
    </lineage>
</organism>
<evidence type="ECO:0000313" key="3">
    <source>
        <dbReference type="Proteomes" id="UP001432312"/>
    </source>
</evidence>
<dbReference type="InterPro" id="IPR029058">
    <property type="entry name" value="AB_hydrolase_fold"/>
</dbReference>
<evidence type="ECO:0000259" key="1">
    <source>
        <dbReference type="Pfam" id="PF00561"/>
    </source>
</evidence>
<name>A0ABZ1Q727_9ACTN</name>
<reference evidence="2" key="1">
    <citation type="submission" date="2022-10" db="EMBL/GenBank/DDBJ databases">
        <title>The complete genomes of actinobacterial strains from the NBC collection.</title>
        <authorList>
            <person name="Joergensen T.S."/>
            <person name="Alvarez Arevalo M."/>
            <person name="Sterndorff E.B."/>
            <person name="Faurdal D."/>
            <person name="Vuksanovic O."/>
            <person name="Mourched A.-S."/>
            <person name="Charusanti P."/>
            <person name="Shaw S."/>
            <person name="Blin K."/>
            <person name="Weber T."/>
        </authorList>
    </citation>
    <scope>NUCLEOTIDE SEQUENCE</scope>
    <source>
        <strain evidence="2">NBC_00303</strain>
    </source>
</reference>
<dbReference type="SUPFAM" id="SSF53474">
    <property type="entry name" value="alpha/beta-Hydrolases"/>
    <property type="match status" value="1"/>
</dbReference>
<protein>
    <submittedName>
        <fullName evidence="2">Alpha/beta fold hydrolase</fullName>
    </submittedName>
</protein>
<dbReference type="RefSeq" id="WP_031147007.1">
    <property type="nucleotide sequence ID" value="NZ_CP108036.1"/>
</dbReference>
<dbReference type="GO" id="GO:0016787">
    <property type="term" value="F:hydrolase activity"/>
    <property type="evidence" value="ECO:0007669"/>
    <property type="project" value="UniProtKB-KW"/>
</dbReference>
<proteinExistence type="predicted"/>